<dbReference type="EMBL" id="JAVREU010000038">
    <property type="protein sequence ID" value="MDT0393005.1"/>
    <property type="molecule type" value="Genomic_DNA"/>
</dbReference>
<accession>A0ABU2PNV5</accession>
<dbReference type="Pfam" id="PF13340">
    <property type="entry name" value="DUF4096"/>
    <property type="match status" value="1"/>
</dbReference>
<organism evidence="3 4">
    <name type="scientific">Streptomyces dubilierae</name>
    <dbReference type="NCBI Taxonomy" id="3075533"/>
    <lineage>
        <taxon>Bacteria</taxon>
        <taxon>Bacillati</taxon>
        <taxon>Actinomycetota</taxon>
        <taxon>Actinomycetes</taxon>
        <taxon>Kitasatosporales</taxon>
        <taxon>Streptomycetaceae</taxon>
        <taxon>Streptomyces</taxon>
    </lineage>
</organism>
<feature type="domain" description="Insertion element IS402-like" evidence="2">
    <location>
        <begin position="75"/>
        <end position="147"/>
    </location>
</feature>
<name>A0ABU2PNV5_9ACTN</name>
<gene>
    <name evidence="3" type="ORF">RM641_36900</name>
</gene>
<evidence type="ECO:0000256" key="1">
    <source>
        <dbReference type="SAM" id="MobiDB-lite"/>
    </source>
</evidence>
<comment type="caution">
    <text evidence="3">The sequence shown here is derived from an EMBL/GenBank/DDBJ whole genome shotgun (WGS) entry which is preliminary data.</text>
</comment>
<sequence length="236" mass="26352">MEVSARTTRPRACDGLRPTAAALKADREHQQQHPAAWKTHHHAHTAEAPAPTELTKNSVGRFLSDHRIVGLSVSLTDAQWARIEPLLPDRTPRRAGPWRDHRQVTDGIPFKYPTGTPWMNLPQHFDSWKGAHNRLRKWAADGTWEKAFTALLAQADAQGDLDWAVAADSTIVRAHQYAAPVRQKRPRPASRTTMPFGRSRGGLTTKIHLVADGGRRPLRSSSRRARQVTHPPSGRS</sequence>
<dbReference type="NCBIfam" id="NF033580">
    <property type="entry name" value="transpos_IS5_3"/>
    <property type="match status" value="1"/>
</dbReference>
<protein>
    <submittedName>
        <fullName evidence="3">IS5 family transposase</fullName>
    </submittedName>
</protein>
<dbReference type="InterPro" id="IPR025161">
    <property type="entry name" value="IS402-like_dom"/>
</dbReference>
<reference evidence="4" key="1">
    <citation type="submission" date="2023-07" db="EMBL/GenBank/DDBJ databases">
        <title>30 novel species of actinomycetes from the DSMZ collection.</title>
        <authorList>
            <person name="Nouioui I."/>
        </authorList>
    </citation>
    <scope>NUCLEOTIDE SEQUENCE [LARGE SCALE GENOMIC DNA]</scope>
    <source>
        <strain evidence="4">DSM 41921</strain>
    </source>
</reference>
<feature type="region of interest" description="Disordered" evidence="1">
    <location>
        <begin position="24"/>
        <end position="53"/>
    </location>
</feature>
<dbReference type="PANTHER" id="PTHR46637:SF1">
    <property type="entry name" value="BLL5188 PROTEIN"/>
    <property type="match status" value="1"/>
</dbReference>
<evidence type="ECO:0000259" key="2">
    <source>
        <dbReference type="Pfam" id="PF13340"/>
    </source>
</evidence>
<proteinExistence type="predicted"/>
<evidence type="ECO:0000313" key="3">
    <source>
        <dbReference type="EMBL" id="MDT0393005.1"/>
    </source>
</evidence>
<dbReference type="Proteomes" id="UP001183586">
    <property type="component" value="Unassembled WGS sequence"/>
</dbReference>
<feature type="compositionally biased region" description="Basic residues" evidence="1">
    <location>
        <begin position="216"/>
        <end position="227"/>
    </location>
</feature>
<feature type="region of interest" description="Disordered" evidence="1">
    <location>
        <begin position="178"/>
        <end position="236"/>
    </location>
</feature>
<dbReference type="InterPro" id="IPR052909">
    <property type="entry name" value="Transposase_6_like"/>
</dbReference>
<evidence type="ECO:0000313" key="4">
    <source>
        <dbReference type="Proteomes" id="UP001183586"/>
    </source>
</evidence>
<dbReference type="PANTHER" id="PTHR46637">
    <property type="entry name" value="TIS1421-TRANSPOSASE PROTEIN A"/>
    <property type="match status" value="1"/>
</dbReference>
<keyword evidence="4" id="KW-1185">Reference proteome</keyword>